<evidence type="ECO:0000313" key="2">
    <source>
        <dbReference type="EMBL" id="GEU44388.1"/>
    </source>
</evidence>
<evidence type="ECO:0000256" key="1">
    <source>
        <dbReference type="SAM" id="MobiDB-lite"/>
    </source>
</evidence>
<accession>A0A6L2K4R2</accession>
<dbReference type="EMBL" id="BKCJ010001839">
    <property type="protein sequence ID" value="GEU44388.1"/>
    <property type="molecule type" value="Genomic_DNA"/>
</dbReference>
<comment type="caution">
    <text evidence="2">The sequence shown here is derived from an EMBL/GenBank/DDBJ whole genome shotgun (WGS) entry which is preliminary data.</text>
</comment>
<feature type="region of interest" description="Disordered" evidence="1">
    <location>
        <begin position="167"/>
        <end position="225"/>
    </location>
</feature>
<organism evidence="2">
    <name type="scientific">Tanacetum cinerariifolium</name>
    <name type="common">Dalmatian daisy</name>
    <name type="synonym">Chrysanthemum cinerariifolium</name>
    <dbReference type="NCBI Taxonomy" id="118510"/>
    <lineage>
        <taxon>Eukaryota</taxon>
        <taxon>Viridiplantae</taxon>
        <taxon>Streptophyta</taxon>
        <taxon>Embryophyta</taxon>
        <taxon>Tracheophyta</taxon>
        <taxon>Spermatophyta</taxon>
        <taxon>Magnoliopsida</taxon>
        <taxon>eudicotyledons</taxon>
        <taxon>Gunneridae</taxon>
        <taxon>Pentapetalae</taxon>
        <taxon>asterids</taxon>
        <taxon>campanulids</taxon>
        <taxon>Asterales</taxon>
        <taxon>Asteraceae</taxon>
        <taxon>Asteroideae</taxon>
        <taxon>Anthemideae</taxon>
        <taxon>Anthemidinae</taxon>
        <taxon>Tanacetum</taxon>
    </lineage>
</organism>
<protein>
    <recommendedName>
        <fullName evidence="3">Zinc finger, CCHC-type</fullName>
    </recommendedName>
</protein>
<reference evidence="2" key="1">
    <citation type="journal article" date="2019" name="Sci. Rep.">
        <title>Draft genome of Tanacetum cinerariifolium, the natural source of mosquito coil.</title>
        <authorList>
            <person name="Yamashiro T."/>
            <person name="Shiraishi A."/>
            <person name="Satake H."/>
            <person name="Nakayama K."/>
        </authorList>
    </citation>
    <scope>NUCLEOTIDE SEQUENCE</scope>
</reference>
<feature type="compositionally biased region" description="Basic residues" evidence="1">
    <location>
        <begin position="187"/>
        <end position="204"/>
    </location>
</feature>
<sequence length="309" mass="35024">MAAATQNTNSLTIRSENKLAHLEQPLIPLPLPVVSQAARDAYNVLFKAKNEVACLMLGSTSPDLHRALENYKDYDMIHKLKTMFEEQAKKELFEILKAFHACKQEDGQSVSSYLLKMKGYLDTLECLGYVMPNELGNNDQFIHSYNMHSMGKTIPELHAMLKLHEKGIPKKADNPTVPTIREGRIQKDKKKPQKAKGKDKRKTKLAYAPSPKILSPPKIDNPPTDSVCHHYKDGLRGSRRLKREALSLYVGNGLRTAVEDDVFCRSFDFNRSLSLNKYKGLATLDKSKTTKTETLFKDLESMRNLDSEQ</sequence>
<evidence type="ECO:0008006" key="3">
    <source>
        <dbReference type="Google" id="ProtNLM"/>
    </source>
</evidence>
<proteinExistence type="predicted"/>
<gene>
    <name evidence="2" type="ORF">Tci_016366</name>
</gene>
<name>A0A6L2K4R2_TANCI</name>
<dbReference type="AlphaFoldDB" id="A0A6L2K4R2"/>